<name>K9WNI2_9CYAN</name>
<keyword evidence="4" id="KW-0408">Iron</keyword>
<comment type="similarity">
    <text evidence="1">Belongs to the bacterial solute-binding protein 1 family.</text>
</comment>
<feature type="signal peptide" evidence="5">
    <location>
        <begin position="1"/>
        <end position="24"/>
    </location>
</feature>
<dbReference type="PANTHER" id="PTHR30006">
    <property type="entry name" value="THIAMINE-BINDING PERIPLASMIC PROTEIN-RELATED"/>
    <property type="match status" value="1"/>
</dbReference>
<feature type="binding site" evidence="4">
    <location>
        <position position="242"/>
    </location>
    <ligand>
        <name>Fe cation</name>
        <dbReference type="ChEBI" id="CHEBI:24875"/>
    </ligand>
</feature>
<keyword evidence="2" id="KW-0813">Transport</keyword>
<evidence type="ECO:0000313" key="7">
    <source>
        <dbReference type="Proteomes" id="UP000010471"/>
    </source>
</evidence>
<sequence>MNVTKRSVVALFSGLALLSTVGCSTEQPKADADANNATANKANAGEINLYSSRHYDTDNALYQNFTKQTGIKVNLIEGKADELIERIKSEGANSPADVLITVDAGGFWRAQKEGVLQPISSAKLESAVPANLRSPEGYWFGLAKRARVIVYNKDKVKPDQLSTYDALAQPQWKGRVCVRSSDNIYNQSLVASKIETKGVEKTEEWAKGLVRNFARPPEGNDTAQIKAVAAGQCDVAIVNHYYIGRLKDSKDAQEQKTASQVGVFFPNQNEGGTHINISGAGVTAKAPHKENAIKFVEYLATPEAQEIFANGSYEYPVASGLKPNPAVASFGDFKESNLKVVAYGEKNPEAVKLMDRSGWK</sequence>
<dbReference type="CDD" id="cd13542">
    <property type="entry name" value="PBP2_FutA1_ilke"/>
    <property type="match status" value="1"/>
</dbReference>
<feature type="chain" id="PRO_5003937398" evidence="5">
    <location>
        <begin position="25"/>
        <end position="360"/>
    </location>
</feature>
<dbReference type="AlphaFoldDB" id="K9WNI2"/>
<feature type="binding site" evidence="4">
    <location>
        <position position="54"/>
    </location>
    <ligand>
        <name>Fe cation</name>
        <dbReference type="ChEBI" id="CHEBI:24875"/>
    </ligand>
</feature>
<dbReference type="Pfam" id="PF13416">
    <property type="entry name" value="SBP_bac_8"/>
    <property type="match status" value="1"/>
</dbReference>
<evidence type="ECO:0000256" key="4">
    <source>
        <dbReference type="PIRSR" id="PIRSR002825-1"/>
    </source>
</evidence>
<keyword evidence="4" id="KW-0479">Metal-binding</keyword>
<dbReference type="GO" id="GO:0006826">
    <property type="term" value="P:iron ion transport"/>
    <property type="evidence" value="ECO:0007669"/>
    <property type="project" value="UniProtKB-KW"/>
</dbReference>
<dbReference type="OrthoDB" id="9769319at2"/>
<dbReference type="PANTHER" id="PTHR30006:SF15">
    <property type="entry name" value="IRON-UTILIZATION PERIPLASMIC PROTEIN"/>
    <property type="match status" value="1"/>
</dbReference>
<protein>
    <submittedName>
        <fullName evidence="6">ABC-type Fe3+ transport system, periplasmic component</fullName>
    </submittedName>
</protein>
<evidence type="ECO:0000256" key="1">
    <source>
        <dbReference type="ARBA" id="ARBA00008520"/>
    </source>
</evidence>
<dbReference type="HOGENOM" id="CLU_026974_2_1_3"/>
<evidence type="ECO:0000256" key="5">
    <source>
        <dbReference type="SAM" id="SignalP"/>
    </source>
</evidence>
<dbReference type="PIRSF" id="PIRSF002825">
    <property type="entry name" value="CfbpA"/>
    <property type="match status" value="1"/>
</dbReference>
<gene>
    <name evidence="6" type="ORF">Mic7113_5435</name>
</gene>
<evidence type="ECO:0000313" key="6">
    <source>
        <dbReference type="EMBL" id="AFZ21072.1"/>
    </source>
</evidence>
<dbReference type="SUPFAM" id="SSF53850">
    <property type="entry name" value="Periplasmic binding protein-like II"/>
    <property type="match status" value="1"/>
</dbReference>
<keyword evidence="7" id="KW-1185">Reference proteome</keyword>
<reference evidence="6 7" key="1">
    <citation type="submission" date="2012-06" db="EMBL/GenBank/DDBJ databases">
        <title>Finished chromosome of genome of Microcoleus sp. PCC 7113.</title>
        <authorList>
            <consortium name="US DOE Joint Genome Institute"/>
            <person name="Gugger M."/>
            <person name="Coursin T."/>
            <person name="Rippka R."/>
            <person name="Tandeau De Marsac N."/>
            <person name="Huntemann M."/>
            <person name="Wei C.-L."/>
            <person name="Han J."/>
            <person name="Detter J.C."/>
            <person name="Han C."/>
            <person name="Tapia R."/>
            <person name="Chen A."/>
            <person name="Kyrpides N."/>
            <person name="Mavromatis K."/>
            <person name="Markowitz V."/>
            <person name="Szeto E."/>
            <person name="Ivanova N."/>
            <person name="Pagani I."/>
            <person name="Pati A."/>
            <person name="Goodwin L."/>
            <person name="Nordberg H.P."/>
            <person name="Cantor M.N."/>
            <person name="Hua S.X."/>
            <person name="Woyke T."/>
            <person name="Kerfeld C.A."/>
        </authorList>
    </citation>
    <scope>NUCLEOTIDE SEQUENCE [LARGE SCALE GENOMIC DNA]</scope>
    <source>
        <strain evidence="6 7">PCC 7113</strain>
    </source>
</reference>
<keyword evidence="2" id="KW-0410">Iron transport</keyword>
<dbReference type="RefSeq" id="WP_015185205.1">
    <property type="nucleotide sequence ID" value="NC_019738.1"/>
</dbReference>
<dbReference type="KEGG" id="mic:Mic7113_5435"/>
<dbReference type="STRING" id="1173027.Mic7113_5435"/>
<dbReference type="PATRIC" id="fig|1173027.3.peg.6021"/>
<dbReference type="InterPro" id="IPR006059">
    <property type="entry name" value="SBP"/>
</dbReference>
<dbReference type="PROSITE" id="PS51257">
    <property type="entry name" value="PROKAR_LIPOPROTEIN"/>
    <property type="match status" value="1"/>
</dbReference>
<dbReference type="eggNOG" id="COG1840">
    <property type="taxonomic scope" value="Bacteria"/>
</dbReference>
<dbReference type="Proteomes" id="UP000010471">
    <property type="component" value="Chromosome"/>
</dbReference>
<keyword evidence="2" id="KW-0406">Ion transport</keyword>
<organism evidence="6 7">
    <name type="scientific">Allocoleopsis franciscana PCC 7113</name>
    <dbReference type="NCBI Taxonomy" id="1173027"/>
    <lineage>
        <taxon>Bacteria</taxon>
        <taxon>Bacillati</taxon>
        <taxon>Cyanobacteriota</taxon>
        <taxon>Cyanophyceae</taxon>
        <taxon>Coleofasciculales</taxon>
        <taxon>Coleofasciculaceae</taxon>
        <taxon>Allocoleopsis</taxon>
        <taxon>Allocoleopsis franciscana</taxon>
    </lineage>
</organism>
<dbReference type="Gene3D" id="3.40.190.10">
    <property type="entry name" value="Periplasmic binding protein-like II"/>
    <property type="match status" value="2"/>
</dbReference>
<feature type="binding site" evidence="4">
    <location>
        <position position="241"/>
    </location>
    <ligand>
        <name>Fe cation</name>
        <dbReference type="ChEBI" id="CHEBI:24875"/>
    </ligand>
</feature>
<dbReference type="EMBL" id="CP003630">
    <property type="protein sequence ID" value="AFZ21072.1"/>
    <property type="molecule type" value="Genomic_DNA"/>
</dbReference>
<dbReference type="GO" id="GO:0046872">
    <property type="term" value="F:metal ion binding"/>
    <property type="evidence" value="ECO:0007669"/>
    <property type="project" value="UniProtKB-KW"/>
</dbReference>
<evidence type="ECO:0000256" key="3">
    <source>
        <dbReference type="ARBA" id="ARBA00022729"/>
    </source>
</evidence>
<dbReference type="GO" id="GO:0030288">
    <property type="term" value="C:outer membrane-bounded periplasmic space"/>
    <property type="evidence" value="ECO:0007669"/>
    <property type="project" value="TreeGrafter"/>
</dbReference>
<keyword evidence="3 5" id="KW-0732">Signal</keyword>
<proteinExistence type="inferred from homology"/>
<accession>K9WNI2</accession>
<evidence type="ECO:0000256" key="2">
    <source>
        <dbReference type="ARBA" id="ARBA00022496"/>
    </source>
</evidence>
<dbReference type="InterPro" id="IPR026045">
    <property type="entry name" value="Ferric-bd"/>
</dbReference>